<dbReference type="AlphaFoldDB" id="A0A2T4C5J9"/>
<dbReference type="Proteomes" id="UP000240760">
    <property type="component" value="Unassembled WGS sequence"/>
</dbReference>
<feature type="region of interest" description="Disordered" evidence="1">
    <location>
        <begin position="14"/>
        <end position="35"/>
    </location>
</feature>
<gene>
    <name evidence="2" type="ORF">M440DRAFT_1236293</name>
</gene>
<accession>A0A2T4C5J9</accession>
<dbReference type="EMBL" id="KZ679131">
    <property type="protein sequence ID" value="PTB76840.1"/>
    <property type="molecule type" value="Genomic_DNA"/>
</dbReference>
<evidence type="ECO:0000256" key="1">
    <source>
        <dbReference type="SAM" id="MobiDB-lite"/>
    </source>
</evidence>
<reference evidence="2 3" key="1">
    <citation type="submission" date="2016-07" db="EMBL/GenBank/DDBJ databases">
        <title>Multiple horizontal gene transfer events from other fungi enriched the ability of initially mycotrophic Trichoderma (Ascomycota) to feed on dead plant biomass.</title>
        <authorList>
            <consortium name="DOE Joint Genome Institute"/>
            <person name="Aerts A."/>
            <person name="Atanasova L."/>
            <person name="Chenthamara K."/>
            <person name="Zhang J."/>
            <person name="Grujic M."/>
            <person name="Henrissat B."/>
            <person name="Kuo A."/>
            <person name="Salamov A."/>
            <person name="Lipzen A."/>
            <person name="Labutti K."/>
            <person name="Barry K."/>
            <person name="Miao Y."/>
            <person name="Rahimi M.J."/>
            <person name="Shen Q."/>
            <person name="Grigoriev I.V."/>
            <person name="Kubicek C.P."/>
            <person name="Druzhinina I.S."/>
        </authorList>
    </citation>
    <scope>NUCLEOTIDE SEQUENCE [LARGE SCALE GENOMIC DNA]</scope>
    <source>
        <strain evidence="2 3">ATCC 18648</strain>
    </source>
</reference>
<organism evidence="2 3">
    <name type="scientific">Trichoderma longibrachiatum ATCC 18648</name>
    <dbReference type="NCBI Taxonomy" id="983965"/>
    <lineage>
        <taxon>Eukaryota</taxon>
        <taxon>Fungi</taxon>
        <taxon>Dikarya</taxon>
        <taxon>Ascomycota</taxon>
        <taxon>Pezizomycotina</taxon>
        <taxon>Sordariomycetes</taxon>
        <taxon>Hypocreomycetidae</taxon>
        <taxon>Hypocreales</taxon>
        <taxon>Hypocreaceae</taxon>
        <taxon>Trichoderma</taxon>
    </lineage>
</organism>
<name>A0A2T4C5J9_TRILO</name>
<proteinExistence type="predicted"/>
<evidence type="ECO:0000313" key="2">
    <source>
        <dbReference type="EMBL" id="PTB76840.1"/>
    </source>
</evidence>
<sequence>MPARCCATNRFRNSASESTVRKKKGNRISARKDPSTSAPYVLAAKPHASQRSRRQLLVSWFASVFPFYHFSNFGTPRW</sequence>
<evidence type="ECO:0000313" key="3">
    <source>
        <dbReference type="Proteomes" id="UP000240760"/>
    </source>
</evidence>
<protein>
    <submittedName>
        <fullName evidence="2">Uncharacterized protein</fullName>
    </submittedName>
</protein>
<keyword evidence="3" id="KW-1185">Reference proteome</keyword>